<accession>A0AA36HPD1</accession>
<dbReference type="AlphaFoldDB" id="A0AA36HPD1"/>
<keyword evidence="2" id="KW-0812">Transmembrane</keyword>
<keyword evidence="2" id="KW-0472">Membrane</keyword>
<organism evidence="3 4">
    <name type="scientific">Effrenium voratum</name>
    <dbReference type="NCBI Taxonomy" id="2562239"/>
    <lineage>
        <taxon>Eukaryota</taxon>
        <taxon>Sar</taxon>
        <taxon>Alveolata</taxon>
        <taxon>Dinophyceae</taxon>
        <taxon>Suessiales</taxon>
        <taxon>Symbiodiniaceae</taxon>
        <taxon>Effrenium</taxon>
    </lineage>
</organism>
<keyword evidence="2" id="KW-1133">Transmembrane helix</keyword>
<sequence>MFDTYPIPLKSVPAMEGAEDVEWLVIGDVERATTPSLPSPPSPVLDVPISLASAATQTTEVSGTGETAAPMSLRPGFPVLGAAAGLAFVGILGALLLRRGDAAKPTPTPPGENTAGAEEPTPSKKDLPDLAVPSLPELEQPIAVQSDSKIITSPGVTALPPKWENEPVKVALAEVTEEVENAKLEANPKVVGAVVLGCALLLARSGLRRHFKKRTGPLRMAMQATAPKAPVESQVFLGPGAEALALRGEAKRAGPVFDFSVSVSDSGRKLPSSVDLADVDPKIAAKNWPKYMFEKPKGRIENGIVRPDLPNACRIFRVLPK</sequence>
<comment type="caution">
    <text evidence="3">The sequence shown here is derived from an EMBL/GenBank/DDBJ whole genome shotgun (WGS) entry which is preliminary data.</text>
</comment>
<keyword evidence="4" id="KW-1185">Reference proteome</keyword>
<gene>
    <name evidence="3" type="ORF">EVOR1521_LOCUS2343</name>
</gene>
<dbReference type="Proteomes" id="UP001178507">
    <property type="component" value="Unassembled WGS sequence"/>
</dbReference>
<proteinExistence type="predicted"/>
<evidence type="ECO:0000313" key="3">
    <source>
        <dbReference type="EMBL" id="CAJ1372217.1"/>
    </source>
</evidence>
<protein>
    <submittedName>
        <fullName evidence="3">Uncharacterized protein</fullName>
    </submittedName>
</protein>
<evidence type="ECO:0000256" key="2">
    <source>
        <dbReference type="SAM" id="Phobius"/>
    </source>
</evidence>
<feature type="region of interest" description="Disordered" evidence="1">
    <location>
        <begin position="102"/>
        <end position="131"/>
    </location>
</feature>
<evidence type="ECO:0000256" key="1">
    <source>
        <dbReference type="SAM" id="MobiDB-lite"/>
    </source>
</evidence>
<dbReference type="EMBL" id="CAUJNA010000121">
    <property type="protein sequence ID" value="CAJ1372217.1"/>
    <property type="molecule type" value="Genomic_DNA"/>
</dbReference>
<evidence type="ECO:0000313" key="4">
    <source>
        <dbReference type="Proteomes" id="UP001178507"/>
    </source>
</evidence>
<name>A0AA36HPD1_9DINO</name>
<reference evidence="3" key="1">
    <citation type="submission" date="2023-08" db="EMBL/GenBank/DDBJ databases">
        <authorList>
            <person name="Chen Y."/>
            <person name="Shah S."/>
            <person name="Dougan E. K."/>
            <person name="Thang M."/>
            <person name="Chan C."/>
        </authorList>
    </citation>
    <scope>NUCLEOTIDE SEQUENCE</scope>
</reference>
<feature type="transmembrane region" description="Helical" evidence="2">
    <location>
        <begin position="77"/>
        <end position="97"/>
    </location>
</feature>